<dbReference type="EMBL" id="GGEC01058126">
    <property type="protein sequence ID" value="MBX38610.1"/>
    <property type="molecule type" value="Transcribed_RNA"/>
</dbReference>
<protein>
    <submittedName>
        <fullName evidence="1">Uncharacterized protein</fullName>
    </submittedName>
</protein>
<evidence type="ECO:0000313" key="1">
    <source>
        <dbReference type="EMBL" id="MBX38610.1"/>
    </source>
</evidence>
<reference evidence="1" key="1">
    <citation type="submission" date="2018-02" db="EMBL/GenBank/DDBJ databases">
        <title>Rhizophora mucronata_Transcriptome.</title>
        <authorList>
            <person name="Meera S.P."/>
            <person name="Sreeshan A."/>
            <person name="Augustine A."/>
        </authorList>
    </citation>
    <scope>NUCLEOTIDE SEQUENCE</scope>
    <source>
        <tissue evidence="1">Leaf</tissue>
    </source>
</reference>
<dbReference type="AlphaFoldDB" id="A0A2P2N831"/>
<accession>A0A2P2N831</accession>
<sequence>MITKWAYQDAIFINSVTRKIIPIAKTTGEREKGSIP</sequence>
<name>A0A2P2N831_RHIMU</name>
<proteinExistence type="predicted"/>
<organism evidence="1">
    <name type="scientific">Rhizophora mucronata</name>
    <name type="common">Asiatic mangrove</name>
    <dbReference type="NCBI Taxonomy" id="61149"/>
    <lineage>
        <taxon>Eukaryota</taxon>
        <taxon>Viridiplantae</taxon>
        <taxon>Streptophyta</taxon>
        <taxon>Embryophyta</taxon>
        <taxon>Tracheophyta</taxon>
        <taxon>Spermatophyta</taxon>
        <taxon>Magnoliopsida</taxon>
        <taxon>eudicotyledons</taxon>
        <taxon>Gunneridae</taxon>
        <taxon>Pentapetalae</taxon>
        <taxon>rosids</taxon>
        <taxon>fabids</taxon>
        <taxon>Malpighiales</taxon>
        <taxon>Rhizophoraceae</taxon>
        <taxon>Rhizophora</taxon>
    </lineage>
</organism>